<proteinExistence type="predicted"/>
<reference evidence="3" key="1">
    <citation type="submission" date="2014-08" db="EMBL/GenBank/DDBJ databases">
        <title>Coriobacteriaceae sp. complete genome.</title>
        <authorList>
            <person name="Looft T."/>
            <person name="Bayles D.O."/>
            <person name="Stanton T.B."/>
        </authorList>
    </citation>
    <scope>NUCLEOTIDE SEQUENCE [LARGE SCALE GENOMIC DNA]</scope>
    <source>
        <strain evidence="3">68-1-3</strain>
    </source>
</reference>
<name>A0A0A8BBW2_9ACTN</name>
<dbReference type="AlphaFoldDB" id="A0A0A8BBW2"/>
<dbReference type="EMBL" id="CP009302">
    <property type="protein sequence ID" value="AJC12627.1"/>
    <property type="molecule type" value="Genomic_DNA"/>
</dbReference>
<gene>
    <name evidence="2" type="ORF">JI75_08170</name>
</gene>
<sequence>MNLSKRSFLALACSGALALSLIAGCVPASPAAKAQDEAQAANRAYMSSVNETMSDLDKGLEEFVTAVSRNDVVTMQTQAERAYKAIDKLKETDAPEALADIKNDYVEGATKLQEALNDYIALYTEMQAAQSTGSFDFSTFGTRVAGVQQKYDEGVAALKKADEAAAALQ</sequence>
<dbReference type="Proteomes" id="UP000031121">
    <property type="component" value="Chromosome"/>
</dbReference>
<protein>
    <submittedName>
        <fullName evidence="2">Uncharacterized protein</fullName>
    </submittedName>
</protein>
<feature type="chain" id="PRO_5039674341" evidence="1">
    <location>
        <begin position="29"/>
        <end position="169"/>
    </location>
</feature>
<dbReference type="RefSeq" id="WP_039690069.1">
    <property type="nucleotide sequence ID" value="NZ_CP009302.1"/>
</dbReference>
<evidence type="ECO:0000256" key="1">
    <source>
        <dbReference type="SAM" id="SignalP"/>
    </source>
</evidence>
<dbReference type="InterPro" id="IPR006311">
    <property type="entry name" value="TAT_signal"/>
</dbReference>
<keyword evidence="1" id="KW-0732">Signal</keyword>
<reference evidence="2 3" key="2">
    <citation type="journal article" date="2015" name="Genome Announc.">
        <title>Complete Genome Sequence of Coriobacteriaceae Strain 68-1-3, a Novel Mucus-Degrading Isolate from the Swine Intestinal Tract.</title>
        <authorList>
            <person name="Looft T."/>
            <person name="Bayles D.O."/>
            <person name="Alt D.P."/>
            <person name="Stanton T.B."/>
        </authorList>
    </citation>
    <scope>NUCLEOTIDE SEQUENCE [LARGE SCALE GENOMIC DNA]</scope>
    <source>
        <strain evidence="2 3">68-1-3</strain>
    </source>
</reference>
<feature type="signal peptide" evidence="1">
    <location>
        <begin position="1"/>
        <end position="28"/>
    </location>
</feature>
<organism evidence="2 3">
    <name type="scientific">Berryella intestinalis</name>
    <dbReference type="NCBI Taxonomy" id="1531429"/>
    <lineage>
        <taxon>Bacteria</taxon>
        <taxon>Bacillati</taxon>
        <taxon>Actinomycetota</taxon>
        <taxon>Coriobacteriia</taxon>
        <taxon>Eggerthellales</taxon>
        <taxon>Eggerthellaceae</taxon>
        <taxon>Berryella</taxon>
    </lineage>
</organism>
<dbReference type="OrthoDB" id="3176105at2"/>
<dbReference type="HOGENOM" id="CLU_103351_0_0_11"/>
<evidence type="ECO:0000313" key="2">
    <source>
        <dbReference type="EMBL" id="AJC12627.1"/>
    </source>
</evidence>
<dbReference type="KEGG" id="cbac:JI75_08170"/>
<evidence type="ECO:0000313" key="3">
    <source>
        <dbReference type="Proteomes" id="UP000031121"/>
    </source>
</evidence>
<dbReference type="PROSITE" id="PS51257">
    <property type="entry name" value="PROKAR_LIPOPROTEIN"/>
    <property type="match status" value="1"/>
</dbReference>
<dbReference type="PROSITE" id="PS51318">
    <property type="entry name" value="TAT"/>
    <property type="match status" value="1"/>
</dbReference>
<accession>A0A0A8BBW2</accession>
<keyword evidence="3" id="KW-1185">Reference proteome</keyword>